<evidence type="ECO:0000313" key="2">
    <source>
        <dbReference type="EMBL" id="GAA1091500.1"/>
    </source>
</evidence>
<evidence type="ECO:0000313" key="3">
    <source>
        <dbReference type="Proteomes" id="UP001499987"/>
    </source>
</evidence>
<dbReference type="Gene3D" id="1.25.10.10">
    <property type="entry name" value="Leucine-rich Repeat Variant"/>
    <property type="match status" value="2"/>
</dbReference>
<reference evidence="2 3" key="1">
    <citation type="journal article" date="2019" name="Int. J. Syst. Evol. Microbiol.">
        <title>The Global Catalogue of Microorganisms (GCM) 10K type strain sequencing project: providing services to taxonomists for standard genome sequencing and annotation.</title>
        <authorList>
            <consortium name="The Broad Institute Genomics Platform"/>
            <consortium name="The Broad Institute Genome Sequencing Center for Infectious Disease"/>
            <person name="Wu L."/>
            <person name="Ma J."/>
        </authorList>
    </citation>
    <scope>NUCLEOTIDE SEQUENCE [LARGE SCALE GENOMIC DNA]</scope>
    <source>
        <strain evidence="2 3">JCM 13002</strain>
    </source>
</reference>
<keyword evidence="3" id="KW-1185">Reference proteome</keyword>
<dbReference type="RefSeq" id="WP_344624938.1">
    <property type="nucleotide sequence ID" value="NZ_BAAALD010000036.1"/>
</dbReference>
<feature type="region of interest" description="Disordered" evidence="1">
    <location>
        <begin position="494"/>
        <end position="513"/>
    </location>
</feature>
<proteinExistence type="predicted"/>
<protein>
    <recommendedName>
        <fullName evidence="4">LRV domain-containing protein</fullName>
    </recommendedName>
</protein>
<evidence type="ECO:0008006" key="4">
    <source>
        <dbReference type="Google" id="ProtNLM"/>
    </source>
</evidence>
<dbReference type="InterPro" id="IPR011989">
    <property type="entry name" value="ARM-like"/>
</dbReference>
<name>A0ABN1TLR2_9ACTN</name>
<dbReference type="Proteomes" id="UP001499987">
    <property type="component" value="Unassembled WGS sequence"/>
</dbReference>
<comment type="caution">
    <text evidence="2">The sequence shown here is derived from an EMBL/GenBank/DDBJ whole genome shotgun (WGS) entry which is preliminary data.</text>
</comment>
<dbReference type="SUPFAM" id="SSF48371">
    <property type="entry name" value="ARM repeat"/>
    <property type="match status" value="1"/>
</dbReference>
<dbReference type="EMBL" id="BAAALD010000036">
    <property type="protein sequence ID" value="GAA1091500.1"/>
    <property type="molecule type" value="Genomic_DNA"/>
</dbReference>
<accession>A0ABN1TLR2</accession>
<evidence type="ECO:0000256" key="1">
    <source>
        <dbReference type="SAM" id="MobiDB-lite"/>
    </source>
</evidence>
<organism evidence="2 3">
    <name type="scientific">Kitasatospora arboriphila</name>
    <dbReference type="NCBI Taxonomy" id="258052"/>
    <lineage>
        <taxon>Bacteria</taxon>
        <taxon>Bacillati</taxon>
        <taxon>Actinomycetota</taxon>
        <taxon>Actinomycetes</taxon>
        <taxon>Kitasatosporales</taxon>
        <taxon>Streptomycetaceae</taxon>
        <taxon>Kitasatospora</taxon>
    </lineage>
</organism>
<gene>
    <name evidence="2" type="ORF">GCM10009663_39130</name>
</gene>
<dbReference type="InterPro" id="IPR016024">
    <property type="entry name" value="ARM-type_fold"/>
</dbReference>
<sequence length="513" mass="55666">MSESLHEPWLRGIAFNPAAPSEVLIRLLDRAAGGIGPLMCEGRDLPDAVVDAALRHPDRVVRRALARNRHVDPTRLAPLATDPSGIVRGWLAGGPRPRPRWVRPLPDDVLVTLLTAQDGGEDGMVTEQDIIAELDSSRQIPLSFHCSLAGREHPELRIRATWRWQLLTPAEREALLDDPDPAVREAAQDHSWELDPERVEARLPSIGSLSKGFVLGTCALSRALVEQCFADGTVRPLTWNRHTPADAVARLARHPEPAVRALVAARPDLGADLVAELREDPDENVRRRARLHPVPRTWAEYWAIERVIGQIIGHGPDCTCPITEPAPEPSPDWYAACAASEEPELRRVAASWPLLPAVLVETLAQDDDEEVRIRLACHHPLAPPHLLLDVFVTRPAHREHLLTLPAFPRTGRTHLIGHPDPEVRALAAADPALPEPPVDDPDEAVRRAAAANPSLTPQALEPLLADLRTAEGAAANPSLPAARMHALLDRCLTGGAAATPPPAAGGRGTTPGQ</sequence>